<keyword evidence="3" id="KW-0808">Transferase</keyword>
<evidence type="ECO:0000259" key="2">
    <source>
        <dbReference type="PROSITE" id="PS50109"/>
    </source>
</evidence>
<dbReference type="Gene3D" id="3.30.565.10">
    <property type="entry name" value="Histidine kinase-like ATPase, C-terminal domain"/>
    <property type="match status" value="1"/>
</dbReference>
<evidence type="ECO:0000313" key="3">
    <source>
        <dbReference type="EMBL" id="RAS35522.1"/>
    </source>
</evidence>
<dbReference type="PROSITE" id="PS50109">
    <property type="entry name" value="HIS_KIN"/>
    <property type="match status" value="1"/>
</dbReference>
<name>A0A329CP28_9BURK</name>
<keyword evidence="1" id="KW-0812">Transmembrane</keyword>
<evidence type="ECO:0000256" key="1">
    <source>
        <dbReference type="SAM" id="Phobius"/>
    </source>
</evidence>
<dbReference type="GO" id="GO:0016020">
    <property type="term" value="C:membrane"/>
    <property type="evidence" value="ECO:0007669"/>
    <property type="project" value="InterPro"/>
</dbReference>
<dbReference type="GO" id="GO:0000155">
    <property type="term" value="F:phosphorelay sensor kinase activity"/>
    <property type="evidence" value="ECO:0007669"/>
    <property type="project" value="InterPro"/>
</dbReference>
<dbReference type="PANTHER" id="PTHR34220:SF9">
    <property type="entry name" value="SIGNAL TRANSDUCTION HISTIDINE KINASE INTERNAL REGION DOMAIN-CONTAINING PROTEIN"/>
    <property type="match status" value="1"/>
</dbReference>
<dbReference type="InterPro" id="IPR050640">
    <property type="entry name" value="Bact_2-comp_sensor_kinase"/>
</dbReference>
<keyword evidence="1" id="KW-1133">Transmembrane helix</keyword>
<dbReference type="PANTHER" id="PTHR34220">
    <property type="entry name" value="SENSOR HISTIDINE KINASE YPDA"/>
    <property type="match status" value="1"/>
</dbReference>
<dbReference type="SMART" id="SM00387">
    <property type="entry name" value="HATPase_c"/>
    <property type="match status" value="1"/>
</dbReference>
<dbReference type="Pfam" id="PF02518">
    <property type="entry name" value="HATPase_c"/>
    <property type="match status" value="1"/>
</dbReference>
<sequence>MNLLPTPPRWLLRTLRVTIPTTVGSAWLYSTIYEESFMKDLMYAFLVVSITQALIVAGRHGLSHWLRKRFPENLDAKRNWPGWGLMAPWIIGSLIVGYFAGVALGDLLTRTHREPLIIAADTRTLLLSIAVALVPAIGINYFLYARARMAAMETRTQAALRTAAENRLKLLESQLEPHMLFNTLANLRVLIGHDAPRAQGMLDHLIAYLRATLEASRTGLHPLSTEFERISDYLALMQIRMGSRLQIRLELPAELAALPLPPLLLQPLVENAIKHGLEPKVKGGRVEVTATLQGASLVLSVRDTGVGLDALPEHGARFGLQQVRERLEALYGRAGQIELMPATDKEGGVLVTVTLPYQR</sequence>
<keyword evidence="3" id="KW-0418">Kinase</keyword>
<evidence type="ECO:0000313" key="4">
    <source>
        <dbReference type="Proteomes" id="UP000248918"/>
    </source>
</evidence>
<protein>
    <submittedName>
        <fullName evidence="3">Histidine kinase/DNA gyrase B/HSP90-like ATPase</fullName>
    </submittedName>
</protein>
<feature type="transmembrane region" description="Helical" evidence="1">
    <location>
        <begin position="83"/>
        <end position="105"/>
    </location>
</feature>
<accession>A0A329CP28</accession>
<reference evidence="3 4" key="1">
    <citation type="submission" date="2018-06" db="EMBL/GenBank/DDBJ databases">
        <title>Genomic Encyclopedia of Type Strains, Phase III (KMG-III): the genomes of soil and plant-associated and newly described type strains.</title>
        <authorList>
            <person name="Whitman W."/>
        </authorList>
    </citation>
    <scope>NUCLEOTIDE SEQUENCE [LARGE SCALE GENOMIC DNA]</scope>
    <source>
        <strain evidence="3 4">LMG 23644</strain>
    </source>
</reference>
<gene>
    <name evidence="3" type="ORF">BX591_105241</name>
</gene>
<dbReference type="SUPFAM" id="SSF55874">
    <property type="entry name" value="ATPase domain of HSP90 chaperone/DNA topoisomerase II/histidine kinase"/>
    <property type="match status" value="1"/>
</dbReference>
<dbReference type="InterPro" id="IPR003594">
    <property type="entry name" value="HATPase_dom"/>
</dbReference>
<dbReference type="InterPro" id="IPR010559">
    <property type="entry name" value="Sig_transdc_His_kin_internal"/>
</dbReference>
<keyword evidence="1" id="KW-0472">Membrane</keyword>
<dbReference type="InterPro" id="IPR036890">
    <property type="entry name" value="HATPase_C_sf"/>
</dbReference>
<dbReference type="AlphaFoldDB" id="A0A329CP28"/>
<dbReference type="Pfam" id="PF06580">
    <property type="entry name" value="His_kinase"/>
    <property type="match status" value="1"/>
</dbReference>
<feature type="transmembrane region" description="Helical" evidence="1">
    <location>
        <begin position="41"/>
        <end position="62"/>
    </location>
</feature>
<feature type="transmembrane region" description="Helical" evidence="1">
    <location>
        <begin position="125"/>
        <end position="145"/>
    </location>
</feature>
<dbReference type="EMBL" id="QLTK01000005">
    <property type="protein sequence ID" value="RAS35522.1"/>
    <property type="molecule type" value="Genomic_DNA"/>
</dbReference>
<dbReference type="Proteomes" id="UP000248918">
    <property type="component" value="Unassembled WGS sequence"/>
</dbReference>
<feature type="domain" description="Histidine kinase" evidence="2">
    <location>
        <begin position="197"/>
        <end position="359"/>
    </location>
</feature>
<proteinExistence type="predicted"/>
<organism evidence="3 4">
    <name type="scientific">Paraburkholderia bryophila</name>
    <dbReference type="NCBI Taxonomy" id="420952"/>
    <lineage>
        <taxon>Bacteria</taxon>
        <taxon>Pseudomonadati</taxon>
        <taxon>Pseudomonadota</taxon>
        <taxon>Betaproteobacteria</taxon>
        <taxon>Burkholderiales</taxon>
        <taxon>Burkholderiaceae</taxon>
        <taxon>Paraburkholderia</taxon>
    </lineage>
</organism>
<dbReference type="InterPro" id="IPR005467">
    <property type="entry name" value="His_kinase_dom"/>
</dbReference>
<comment type="caution">
    <text evidence="3">The sequence shown here is derived from an EMBL/GenBank/DDBJ whole genome shotgun (WGS) entry which is preliminary data.</text>
</comment>